<feature type="region of interest" description="Disordered" evidence="3">
    <location>
        <begin position="49"/>
        <end position="68"/>
    </location>
</feature>
<evidence type="ECO:0000313" key="4">
    <source>
        <dbReference type="EMBL" id="BCG47383.1"/>
    </source>
</evidence>
<dbReference type="EMBL" id="AP023213">
    <property type="protein sequence ID" value="BCG47383.1"/>
    <property type="molecule type" value="Genomic_DNA"/>
</dbReference>
<reference evidence="4 5" key="1">
    <citation type="submission" date="2020-06" db="EMBL/GenBank/DDBJ databases">
        <title>Interaction of electrochemicaly active bacteria, Geobacter bremensis R4 on different carbon anode.</title>
        <authorList>
            <person name="Meng L."/>
            <person name="Yoshida N."/>
        </authorList>
    </citation>
    <scope>NUCLEOTIDE SEQUENCE [LARGE SCALE GENOMIC DNA]</scope>
    <source>
        <strain evidence="4 5">R4</strain>
    </source>
</reference>
<dbReference type="SUPFAM" id="SSF57716">
    <property type="entry name" value="Glucocorticoid receptor-like (DNA-binding domain)"/>
    <property type="match status" value="1"/>
</dbReference>
<evidence type="ECO:0000256" key="2">
    <source>
        <dbReference type="ARBA" id="ARBA00022833"/>
    </source>
</evidence>
<dbReference type="AlphaFoldDB" id="A0A6S6M0P6"/>
<evidence type="ECO:0000256" key="1">
    <source>
        <dbReference type="ARBA" id="ARBA00022723"/>
    </source>
</evidence>
<keyword evidence="2" id="KW-0862">Zinc</keyword>
<dbReference type="Proteomes" id="UP000515472">
    <property type="component" value="Chromosome"/>
</dbReference>
<keyword evidence="1" id="KW-0479">Metal-binding</keyword>
<evidence type="ECO:0000256" key="3">
    <source>
        <dbReference type="SAM" id="MobiDB-lite"/>
    </source>
</evidence>
<organism evidence="4 5">
    <name type="scientific">Citrifermentans bremense</name>
    <dbReference type="NCBI Taxonomy" id="60035"/>
    <lineage>
        <taxon>Bacteria</taxon>
        <taxon>Pseudomonadati</taxon>
        <taxon>Thermodesulfobacteriota</taxon>
        <taxon>Desulfuromonadia</taxon>
        <taxon>Geobacterales</taxon>
        <taxon>Geobacteraceae</taxon>
        <taxon>Citrifermentans</taxon>
    </lineage>
</organism>
<evidence type="ECO:0000313" key="5">
    <source>
        <dbReference type="Proteomes" id="UP000515472"/>
    </source>
</evidence>
<accession>A0A6S6M0P6</accession>
<dbReference type="PANTHER" id="PTHR36150">
    <property type="entry name" value="DNA GYRASE INHIBITOR YACG"/>
    <property type="match status" value="1"/>
</dbReference>
<dbReference type="HAMAP" id="MF_00649">
    <property type="entry name" value="DNA_gyrase_inhibitor_YacG"/>
    <property type="match status" value="1"/>
</dbReference>
<dbReference type="InterPro" id="IPR013088">
    <property type="entry name" value="Znf_NHR/GATA"/>
</dbReference>
<dbReference type="PANTHER" id="PTHR36150:SF1">
    <property type="entry name" value="DNA GYRASE INHIBITOR YACG"/>
    <property type="match status" value="1"/>
</dbReference>
<proteinExistence type="inferred from homology"/>
<dbReference type="GO" id="GO:0006355">
    <property type="term" value="P:regulation of DNA-templated transcription"/>
    <property type="evidence" value="ECO:0007669"/>
    <property type="project" value="InterPro"/>
</dbReference>
<protein>
    <submittedName>
        <fullName evidence="4">DNA gyrase inhibitor YacG</fullName>
    </submittedName>
</protein>
<keyword evidence="5" id="KW-1185">Reference proteome</keyword>
<gene>
    <name evidence="4" type="primary">yacG</name>
    <name evidence="4" type="ORF">GEOBRER4_21330</name>
</gene>
<feature type="compositionally biased region" description="Basic and acidic residues" evidence="3">
    <location>
        <begin position="49"/>
        <end position="59"/>
    </location>
</feature>
<dbReference type="GO" id="GO:0008270">
    <property type="term" value="F:zinc ion binding"/>
    <property type="evidence" value="ECO:0007669"/>
    <property type="project" value="InterPro"/>
</dbReference>
<dbReference type="InterPro" id="IPR005584">
    <property type="entry name" value="DNA_gyrase_inhibitor_YacG"/>
</dbReference>
<name>A0A6S6M0P6_9BACT</name>
<dbReference type="Gene3D" id="3.30.50.10">
    <property type="entry name" value="Erythroid Transcription Factor GATA-1, subunit A"/>
    <property type="match status" value="1"/>
</dbReference>
<dbReference type="KEGG" id="gbn:GEOBRER4_21330"/>
<dbReference type="Pfam" id="PF03884">
    <property type="entry name" value="YacG"/>
    <property type="match status" value="1"/>
</dbReference>
<sequence length="68" mass="7517">MFAGNAMNAITTIKCPQCRKETTLTGNPYRPFCSQRCKMIDLGTWADEGYRIPGEKAPESGDDESGEQ</sequence>